<gene>
    <name evidence="1" type="ORF">SAMN05216582_12220</name>
</gene>
<dbReference type="GO" id="GO:0008081">
    <property type="term" value="F:phosphoric diester hydrolase activity"/>
    <property type="evidence" value="ECO:0007669"/>
    <property type="project" value="InterPro"/>
</dbReference>
<accession>A0A1M6W2Z8</accession>
<protein>
    <recommendedName>
        <fullName evidence="3">Glycerophosphoryl diester phosphodiesterase</fullName>
    </recommendedName>
</protein>
<dbReference type="InterPro" id="IPR017946">
    <property type="entry name" value="PLC-like_Pdiesterase_TIM-brl"/>
</dbReference>
<reference evidence="1 2" key="1">
    <citation type="submission" date="2016-11" db="EMBL/GenBank/DDBJ databases">
        <authorList>
            <person name="Jaros S."/>
            <person name="Januszkiewicz K."/>
            <person name="Wedrychowicz H."/>
        </authorList>
    </citation>
    <scope>NUCLEOTIDE SEQUENCE [LARGE SCALE GENOMIC DNA]</scope>
    <source>
        <strain evidence="1 2">HD4</strain>
    </source>
</reference>
<dbReference type="AlphaFoldDB" id="A0A1M6W2Z8"/>
<dbReference type="GO" id="GO:0006629">
    <property type="term" value="P:lipid metabolic process"/>
    <property type="evidence" value="ECO:0007669"/>
    <property type="project" value="InterPro"/>
</dbReference>
<organism evidence="1 2">
    <name type="scientific">Selenomonas ruminantium</name>
    <dbReference type="NCBI Taxonomy" id="971"/>
    <lineage>
        <taxon>Bacteria</taxon>
        <taxon>Bacillati</taxon>
        <taxon>Bacillota</taxon>
        <taxon>Negativicutes</taxon>
        <taxon>Selenomonadales</taxon>
        <taxon>Selenomonadaceae</taxon>
        <taxon>Selenomonas</taxon>
    </lineage>
</organism>
<evidence type="ECO:0000313" key="1">
    <source>
        <dbReference type="EMBL" id="SHK88037.1"/>
    </source>
</evidence>
<dbReference type="Proteomes" id="UP000184263">
    <property type="component" value="Unassembled WGS sequence"/>
</dbReference>
<evidence type="ECO:0008006" key="3">
    <source>
        <dbReference type="Google" id="ProtNLM"/>
    </source>
</evidence>
<dbReference type="SUPFAM" id="SSF51695">
    <property type="entry name" value="PLC-like phosphodiesterases"/>
    <property type="match status" value="1"/>
</dbReference>
<name>A0A1M6W2Z8_SELRU</name>
<evidence type="ECO:0000313" key="2">
    <source>
        <dbReference type="Proteomes" id="UP000184263"/>
    </source>
</evidence>
<proteinExistence type="predicted"/>
<dbReference type="EMBL" id="FRBC01000022">
    <property type="protein sequence ID" value="SHK88037.1"/>
    <property type="molecule type" value="Genomic_DNA"/>
</dbReference>
<sequence length="226" mass="26791">MIFIILYEIQVFVEGDIDMRILAHRGYWNSKVEKNSSDAIRNALENGYSFESDVRDYMGKLVLSHNIADDSAMDAEKVFQWLHEFDDAFCFAINIKADRLQDLLYNCLVKYDIDNYFTFDMSVPQMIEFRERGIKYFTRLSEVEKEPCLYEDASGVWMDGFWSVNWITKDLIEGFMEDGKDVCLVSPELHGREYMPFWNMIREWEIDMDKLLLCTDFPDEAKEVFL</sequence>